<dbReference type="AlphaFoldDB" id="A0A3P6T123"/>
<reference evidence="1 2" key="1">
    <citation type="submission" date="2018-11" db="EMBL/GenBank/DDBJ databases">
        <authorList>
            <consortium name="Pathogen Informatics"/>
        </authorList>
    </citation>
    <scope>NUCLEOTIDE SEQUENCE [LARGE SCALE GENOMIC DNA]</scope>
</reference>
<proteinExistence type="predicted"/>
<evidence type="ECO:0000313" key="2">
    <source>
        <dbReference type="Proteomes" id="UP000271889"/>
    </source>
</evidence>
<dbReference type="Proteomes" id="UP000271889">
    <property type="component" value="Unassembled WGS sequence"/>
</dbReference>
<accession>A0A3P6T123</accession>
<organism evidence="1 2">
    <name type="scientific">Cylicostephanus goldi</name>
    <name type="common">Nematode worm</name>
    <dbReference type="NCBI Taxonomy" id="71465"/>
    <lineage>
        <taxon>Eukaryota</taxon>
        <taxon>Metazoa</taxon>
        <taxon>Ecdysozoa</taxon>
        <taxon>Nematoda</taxon>
        <taxon>Chromadorea</taxon>
        <taxon>Rhabditida</taxon>
        <taxon>Rhabditina</taxon>
        <taxon>Rhabditomorpha</taxon>
        <taxon>Strongyloidea</taxon>
        <taxon>Strongylidae</taxon>
        <taxon>Cylicostephanus</taxon>
    </lineage>
</organism>
<protein>
    <submittedName>
        <fullName evidence="1">Uncharacterized protein</fullName>
    </submittedName>
</protein>
<gene>
    <name evidence="1" type="ORF">CGOC_LOCUS7858</name>
</gene>
<dbReference type="EMBL" id="UYRV01027886">
    <property type="protein sequence ID" value="VDK81662.1"/>
    <property type="molecule type" value="Genomic_DNA"/>
</dbReference>
<keyword evidence="2" id="KW-1185">Reference proteome</keyword>
<evidence type="ECO:0000313" key="1">
    <source>
        <dbReference type="EMBL" id="VDK81662.1"/>
    </source>
</evidence>
<sequence>MAGVAAEPFERRDRLGLVGDVRERVAAGGRRVRPDVRLWGQRRAKGHLCDTWLRVILHVDSPVTSIPTSMNLQSHKETLWAMANERNGLRTTLEVVRYIHRQGQLRKDSGFVKCD</sequence>
<name>A0A3P6T123_CYLGO</name>